<dbReference type="Proteomes" id="UP000682951">
    <property type="component" value="Unassembled WGS sequence"/>
</dbReference>
<dbReference type="RefSeq" id="WP_212141696.1">
    <property type="nucleotide sequence ID" value="NZ_JAGSSW010000002.1"/>
</dbReference>
<keyword evidence="1" id="KW-0175">Coiled coil</keyword>
<organism evidence="3 4">
    <name type="scientific">Campylobacter anatolicus</name>
    <dbReference type="NCBI Taxonomy" id="2829105"/>
    <lineage>
        <taxon>Bacteria</taxon>
        <taxon>Pseudomonadati</taxon>
        <taxon>Campylobacterota</taxon>
        <taxon>Epsilonproteobacteria</taxon>
        <taxon>Campylobacterales</taxon>
        <taxon>Campylobacteraceae</taxon>
        <taxon>Campylobacter</taxon>
    </lineage>
</organism>
<dbReference type="PANTHER" id="PTHR30121:SF6">
    <property type="entry name" value="SLR6007 PROTEIN"/>
    <property type="match status" value="1"/>
</dbReference>
<keyword evidence="4" id="KW-1185">Reference proteome</keyword>
<dbReference type="InterPro" id="IPR027417">
    <property type="entry name" value="P-loop_NTPase"/>
</dbReference>
<evidence type="ECO:0000313" key="4">
    <source>
        <dbReference type="Proteomes" id="UP000682951"/>
    </source>
</evidence>
<dbReference type="PANTHER" id="PTHR30121">
    <property type="entry name" value="UNCHARACTERIZED PROTEIN YJGR-RELATED"/>
    <property type="match status" value="1"/>
</dbReference>
<dbReference type="Gene3D" id="3.40.50.300">
    <property type="entry name" value="P-loop containing nucleotide triphosphate hydrolases"/>
    <property type="match status" value="2"/>
</dbReference>
<dbReference type="InterPro" id="IPR002789">
    <property type="entry name" value="HerA_central"/>
</dbReference>
<keyword evidence="3" id="KW-0067">ATP-binding</keyword>
<dbReference type="InterPro" id="IPR051162">
    <property type="entry name" value="T4SS_component"/>
</dbReference>
<sequence>MKSLQESLKLFYLGLKNNEPFLYKNKDLTTHAAIIGMTGSGKTGLGITLLEEACIDNIPSIIIDPKGDMTNLALTFEQMSADDFRPYIDESEATNKGLSVNEVAKQESEIWQKGIESSYQSLERVKMLKDSVDMTIYTPKSSAGIGVSLLSDFVCPKGINEKDDESFNNYINSLAASVLSLIGISNDDMSSKEQLLISTIFDTKFKNGEDVSLEQLIGFIATPPFEKIGVFSVDTFYPSAERMKLAMKLNALIANPSFKSWSDGIKLDIAKMLFNENDKAKCNIFTISHLNDDERMFFVTLLLNEIIAWMRSTEGTSSLRALLYMDEIFGFFPPNANPPSKTPMLTLLKQARAFGIGCVLSTQNPVDIDYKGLSNIGTWFIGRLQTAQDKARVIDGLSGISGSNLDKSEIEKTISNLAKRNFLVKNINEDGLAIISTRWALSYLKGPLSREQITNLMSKKKANLKSNTESKTKNLKGGTKPILASDIEQVFACNFEKNELSPSLFASAKVRFYDAKKGINTIKDVNLVYVLNESERNVEWDQASVSMSMNFEHNEPQNATYQQLPSFVMSAKNLNEFKKSFKEHIFRSYKLELYEALGLHSIPNESKEEFYIRLSDKCNEILEQKTAQVSAKFQKERAKLEDRLNKATIKLEKEQKDMATSGLNAAISIGTSILGALFGTKLLSSSNATKIATSARSANKVLKERSDVKLSEQNVAQINMQIDELMAKFQSEIEAVKSANDVKNITLNITQITPKKSDIYDENVVLLWS</sequence>
<evidence type="ECO:0000313" key="3">
    <source>
        <dbReference type="EMBL" id="MBR8463573.1"/>
    </source>
</evidence>
<feature type="domain" description="Helicase HerA central" evidence="2">
    <location>
        <begin position="22"/>
        <end position="306"/>
    </location>
</feature>
<protein>
    <submittedName>
        <fullName evidence="3">ATP-binding protein</fullName>
    </submittedName>
</protein>
<evidence type="ECO:0000259" key="2">
    <source>
        <dbReference type="Pfam" id="PF01935"/>
    </source>
</evidence>
<evidence type="ECO:0000256" key="1">
    <source>
        <dbReference type="SAM" id="Coils"/>
    </source>
</evidence>
<feature type="coiled-coil region" evidence="1">
    <location>
        <begin position="630"/>
        <end position="657"/>
    </location>
</feature>
<name>A0ABS5HHG1_9BACT</name>
<accession>A0ABS5HHG1</accession>
<keyword evidence="3" id="KW-0547">Nucleotide-binding</keyword>
<reference evidence="3 4" key="1">
    <citation type="submission" date="2021-04" db="EMBL/GenBank/DDBJ databases">
        <title>Molecular and phenotypic characterization and identification of bacterial isolates recovered from the Anatolian ground squirrels (Spermophilus xanthoprymnus) and which have the potential to form a new species in the Campylobacter genus.</title>
        <authorList>
            <person name="Aydin F."/>
            <person name="Abay S."/>
            <person name="Kayman T."/>
            <person name="Karakaya E."/>
            <person name="Mustak H.K."/>
            <person name="Mustak I.B."/>
            <person name="Bilgin N."/>
            <person name="Duzler A."/>
            <person name="Sahin O."/>
            <person name="Guran O."/>
            <person name="Saticioglu I.B."/>
        </authorList>
    </citation>
    <scope>NUCLEOTIDE SEQUENCE [LARGE SCALE GENOMIC DNA]</scope>
    <source>
        <strain evidence="4">faydin-G24</strain>
    </source>
</reference>
<comment type="caution">
    <text evidence="3">The sequence shown here is derived from an EMBL/GenBank/DDBJ whole genome shotgun (WGS) entry which is preliminary data.</text>
</comment>
<dbReference type="SUPFAM" id="SSF52540">
    <property type="entry name" value="P-loop containing nucleoside triphosphate hydrolases"/>
    <property type="match status" value="1"/>
</dbReference>
<dbReference type="Pfam" id="PF01935">
    <property type="entry name" value="DUF87"/>
    <property type="match status" value="1"/>
</dbReference>
<dbReference type="EMBL" id="JAGSSW010000002">
    <property type="protein sequence ID" value="MBR8463573.1"/>
    <property type="molecule type" value="Genomic_DNA"/>
</dbReference>
<dbReference type="GO" id="GO:0005524">
    <property type="term" value="F:ATP binding"/>
    <property type="evidence" value="ECO:0007669"/>
    <property type="project" value="UniProtKB-KW"/>
</dbReference>
<gene>
    <name evidence="3" type="ORF">KDD93_03175</name>
</gene>
<proteinExistence type="predicted"/>